<gene>
    <name evidence="3" type="ORF">X802_08490</name>
</gene>
<feature type="transmembrane region" description="Helical" evidence="2">
    <location>
        <begin position="6"/>
        <end position="26"/>
    </location>
</feature>
<dbReference type="Proteomes" id="UP000062043">
    <property type="component" value="Chromosome"/>
</dbReference>
<dbReference type="PATRIC" id="fig|1432656.3.peg.1654"/>
<reference evidence="3 4" key="1">
    <citation type="submission" date="2014-01" db="EMBL/GenBank/DDBJ databases">
        <title>Genome sequencing of Thermococcus guaymasensis.</title>
        <authorList>
            <person name="Zhang X."/>
            <person name="Alvare G."/>
            <person name="Fristensky B."/>
            <person name="Chen L."/>
            <person name="Suen T."/>
            <person name="Chen Q."/>
            <person name="Ma K."/>
        </authorList>
    </citation>
    <scope>NUCLEOTIDE SEQUENCE [LARGE SCALE GENOMIC DNA]</scope>
    <source>
        <strain evidence="3 4">DSM 11113</strain>
    </source>
</reference>
<evidence type="ECO:0000256" key="1">
    <source>
        <dbReference type="SAM" id="Coils"/>
    </source>
</evidence>
<protein>
    <submittedName>
        <fullName evidence="3">Uncharacterized protein</fullName>
    </submittedName>
</protein>
<keyword evidence="1" id="KW-0175">Coiled coil</keyword>
<dbReference type="GeneID" id="27135686"/>
<dbReference type="STRING" id="1432656.X802_08490"/>
<proteinExistence type="predicted"/>
<evidence type="ECO:0000313" key="4">
    <source>
        <dbReference type="Proteomes" id="UP000062043"/>
    </source>
</evidence>
<keyword evidence="2" id="KW-0812">Transmembrane</keyword>
<dbReference type="AlphaFoldDB" id="A0A0X1KLM6"/>
<dbReference type="KEGG" id="tgy:X802_08490"/>
<keyword evidence="2" id="KW-0472">Membrane</keyword>
<keyword evidence="4" id="KW-1185">Reference proteome</keyword>
<dbReference type="EMBL" id="CP007140">
    <property type="protein sequence ID" value="AJC72173.1"/>
    <property type="molecule type" value="Genomic_DNA"/>
</dbReference>
<sequence length="65" mass="7338">MTPDELAIVSAIVTPAVTALLTAYATSKANEKVLRSIMDRVDELENRIFNHEQRISRLEGREVRV</sequence>
<keyword evidence="2" id="KW-1133">Transmembrane helix</keyword>
<evidence type="ECO:0000256" key="2">
    <source>
        <dbReference type="SAM" id="Phobius"/>
    </source>
</evidence>
<dbReference type="OrthoDB" id="100979at2157"/>
<dbReference type="RefSeq" id="WP_062372770.1">
    <property type="nucleotide sequence ID" value="NZ_CP007140.1"/>
</dbReference>
<name>A0A0X1KLM6_9EURY</name>
<accession>A0A0X1KLM6</accession>
<evidence type="ECO:0000313" key="3">
    <source>
        <dbReference type="EMBL" id="AJC72173.1"/>
    </source>
</evidence>
<organism evidence="3 4">
    <name type="scientific">Thermococcus guaymasensis DSM 11113</name>
    <dbReference type="NCBI Taxonomy" id="1432656"/>
    <lineage>
        <taxon>Archaea</taxon>
        <taxon>Methanobacteriati</taxon>
        <taxon>Methanobacteriota</taxon>
        <taxon>Thermococci</taxon>
        <taxon>Thermococcales</taxon>
        <taxon>Thermococcaceae</taxon>
        <taxon>Thermococcus</taxon>
    </lineage>
</organism>
<feature type="coiled-coil region" evidence="1">
    <location>
        <begin position="34"/>
        <end position="61"/>
    </location>
</feature>